<dbReference type="EMBL" id="BGPR01143949">
    <property type="protein sequence ID" value="GBN73241.1"/>
    <property type="molecule type" value="Genomic_DNA"/>
</dbReference>
<feature type="non-terminal residue" evidence="1">
    <location>
        <position position="1"/>
    </location>
</feature>
<name>A0A4Y2RC46_ARAVE</name>
<keyword evidence="2" id="KW-1185">Reference proteome</keyword>
<reference evidence="1 2" key="1">
    <citation type="journal article" date="2019" name="Sci. Rep.">
        <title>Orb-weaving spider Araneus ventricosus genome elucidates the spidroin gene catalogue.</title>
        <authorList>
            <person name="Kono N."/>
            <person name="Nakamura H."/>
            <person name="Ohtoshi R."/>
            <person name="Moran D.A.P."/>
            <person name="Shinohara A."/>
            <person name="Yoshida Y."/>
            <person name="Fujiwara M."/>
            <person name="Mori M."/>
            <person name="Tomita M."/>
            <person name="Arakawa K."/>
        </authorList>
    </citation>
    <scope>NUCLEOTIDE SEQUENCE [LARGE SCALE GENOMIC DNA]</scope>
</reference>
<gene>
    <name evidence="1" type="ORF">AVEN_175963_1</name>
</gene>
<dbReference type="Proteomes" id="UP000499080">
    <property type="component" value="Unassembled WGS sequence"/>
</dbReference>
<evidence type="ECO:0000313" key="1">
    <source>
        <dbReference type="EMBL" id="GBN73241.1"/>
    </source>
</evidence>
<proteinExistence type="predicted"/>
<organism evidence="1 2">
    <name type="scientific">Araneus ventricosus</name>
    <name type="common">Orbweaver spider</name>
    <name type="synonym">Epeira ventricosa</name>
    <dbReference type="NCBI Taxonomy" id="182803"/>
    <lineage>
        <taxon>Eukaryota</taxon>
        <taxon>Metazoa</taxon>
        <taxon>Ecdysozoa</taxon>
        <taxon>Arthropoda</taxon>
        <taxon>Chelicerata</taxon>
        <taxon>Arachnida</taxon>
        <taxon>Araneae</taxon>
        <taxon>Araneomorphae</taxon>
        <taxon>Entelegynae</taxon>
        <taxon>Araneoidea</taxon>
        <taxon>Araneidae</taxon>
        <taxon>Araneus</taxon>
    </lineage>
</organism>
<dbReference type="Gene3D" id="1.50.10.20">
    <property type="match status" value="1"/>
</dbReference>
<evidence type="ECO:0000313" key="2">
    <source>
        <dbReference type="Proteomes" id="UP000499080"/>
    </source>
</evidence>
<sequence>LTATESDTDEGNFNVTQALRQILLAQKEDVSFDSVIDTYSILPMLDYKSLEDINSNLCPNMSIEG</sequence>
<dbReference type="AlphaFoldDB" id="A0A4Y2RC46"/>
<protein>
    <submittedName>
        <fullName evidence="1">Uncharacterized protein</fullName>
    </submittedName>
</protein>
<comment type="caution">
    <text evidence="1">The sequence shown here is derived from an EMBL/GenBank/DDBJ whole genome shotgun (WGS) entry which is preliminary data.</text>
</comment>
<accession>A0A4Y2RC46</accession>